<comment type="caution">
    <text evidence="2">The sequence shown here is derived from an EMBL/GenBank/DDBJ whole genome shotgun (WGS) entry which is preliminary data.</text>
</comment>
<organism evidence="2 3">
    <name type="scientific">Planomonospora alba</name>
    <dbReference type="NCBI Taxonomy" id="161354"/>
    <lineage>
        <taxon>Bacteria</taxon>
        <taxon>Bacillati</taxon>
        <taxon>Actinomycetota</taxon>
        <taxon>Actinomycetes</taxon>
        <taxon>Streptosporangiales</taxon>
        <taxon>Streptosporangiaceae</taxon>
        <taxon>Planomonospora</taxon>
    </lineage>
</organism>
<evidence type="ECO:0000313" key="3">
    <source>
        <dbReference type="Proteomes" id="UP001500320"/>
    </source>
</evidence>
<name>A0ABP6N545_9ACTN</name>
<proteinExistence type="predicted"/>
<dbReference type="Pfam" id="PF10686">
    <property type="entry name" value="YAcAr"/>
    <property type="match status" value="1"/>
</dbReference>
<dbReference type="InterPro" id="IPR019627">
    <property type="entry name" value="YAcAr"/>
</dbReference>
<feature type="domain" description="YspA cpYpsA-related SLOG" evidence="1">
    <location>
        <begin position="1"/>
        <end position="77"/>
    </location>
</feature>
<evidence type="ECO:0000313" key="2">
    <source>
        <dbReference type="EMBL" id="GAA3136833.1"/>
    </source>
</evidence>
<protein>
    <recommendedName>
        <fullName evidence="1">YspA cpYpsA-related SLOG domain-containing protein</fullName>
    </recommendedName>
</protein>
<dbReference type="Proteomes" id="UP001500320">
    <property type="component" value="Unassembled WGS sequence"/>
</dbReference>
<dbReference type="EMBL" id="BAAAUT010000021">
    <property type="protein sequence ID" value="GAA3136833.1"/>
    <property type="molecule type" value="Genomic_DNA"/>
</dbReference>
<keyword evidence="3" id="KW-1185">Reference proteome</keyword>
<sequence>MRVIVTGSRDWSDLHQVCRALETVYKLAEQRETLPLTVVHGGCPTGADAMAAAWAYLAAQDLDLAVIEQVYEADWSRGKVAGPERNARMVRDGAHLVLAFHQDNSKGTADTIRRAEAAGIPCHVYTASTARESVTSDGKR</sequence>
<evidence type="ECO:0000259" key="1">
    <source>
        <dbReference type="Pfam" id="PF10686"/>
    </source>
</evidence>
<reference evidence="3" key="1">
    <citation type="journal article" date="2019" name="Int. J. Syst. Evol. Microbiol.">
        <title>The Global Catalogue of Microorganisms (GCM) 10K type strain sequencing project: providing services to taxonomists for standard genome sequencing and annotation.</title>
        <authorList>
            <consortium name="The Broad Institute Genomics Platform"/>
            <consortium name="The Broad Institute Genome Sequencing Center for Infectious Disease"/>
            <person name="Wu L."/>
            <person name="Ma J."/>
        </authorList>
    </citation>
    <scope>NUCLEOTIDE SEQUENCE [LARGE SCALE GENOMIC DNA]</scope>
    <source>
        <strain evidence="3">JCM 9373</strain>
    </source>
</reference>
<accession>A0ABP6N545</accession>
<gene>
    <name evidence="2" type="ORF">GCM10010466_29560</name>
</gene>
<dbReference type="RefSeq" id="WP_344859755.1">
    <property type="nucleotide sequence ID" value="NZ_BAAAUT010000021.1"/>
</dbReference>